<feature type="region of interest" description="Disordered" evidence="6">
    <location>
        <begin position="29"/>
        <end position="58"/>
    </location>
</feature>
<dbReference type="Gene3D" id="3.40.190.10">
    <property type="entry name" value="Periplasmic binding protein-like II"/>
    <property type="match status" value="2"/>
</dbReference>
<keyword evidence="5 8" id="KW-0449">Lipoprotein</keyword>
<evidence type="ECO:0000256" key="1">
    <source>
        <dbReference type="ARBA" id="ARBA00022475"/>
    </source>
</evidence>
<evidence type="ECO:0000256" key="6">
    <source>
        <dbReference type="SAM" id="MobiDB-lite"/>
    </source>
</evidence>
<dbReference type="GeneID" id="79855011"/>
<evidence type="ECO:0000256" key="2">
    <source>
        <dbReference type="ARBA" id="ARBA00022729"/>
    </source>
</evidence>
<proteinExistence type="predicted"/>
<feature type="signal peptide" evidence="7">
    <location>
        <begin position="1"/>
        <end position="22"/>
    </location>
</feature>
<keyword evidence="3" id="KW-0472">Membrane</keyword>
<keyword evidence="1" id="KW-1003">Cell membrane</keyword>
<dbReference type="PANTHER" id="PTHR43649">
    <property type="entry name" value="ARABINOSE-BINDING PROTEIN-RELATED"/>
    <property type="match status" value="1"/>
</dbReference>
<accession>A0A174R7P9</accession>
<name>A0A174R7P9_9FIRM</name>
<dbReference type="RefSeq" id="WP_055267699.1">
    <property type="nucleotide sequence ID" value="NZ_CZAL01000017.1"/>
</dbReference>
<reference evidence="8 9" key="1">
    <citation type="submission" date="2015-09" db="EMBL/GenBank/DDBJ databases">
        <authorList>
            <consortium name="Pathogen Informatics"/>
        </authorList>
    </citation>
    <scope>NUCLEOTIDE SEQUENCE [LARGE SCALE GENOMIC DNA]</scope>
    <source>
        <strain evidence="8 9">2789STDY5834885</strain>
    </source>
</reference>
<dbReference type="SUPFAM" id="SSF53850">
    <property type="entry name" value="Periplasmic binding protein-like II"/>
    <property type="match status" value="1"/>
</dbReference>
<dbReference type="EMBL" id="CZAL01000017">
    <property type="protein sequence ID" value="CUP79110.1"/>
    <property type="molecule type" value="Genomic_DNA"/>
</dbReference>
<dbReference type="Pfam" id="PF01547">
    <property type="entry name" value="SBP_bac_1"/>
    <property type="match status" value="1"/>
</dbReference>
<protein>
    <submittedName>
        <fullName evidence="8">Lipoprotein lplA</fullName>
    </submittedName>
</protein>
<evidence type="ECO:0000256" key="4">
    <source>
        <dbReference type="ARBA" id="ARBA00023139"/>
    </source>
</evidence>
<evidence type="ECO:0000313" key="8">
    <source>
        <dbReference type="EMBL" id="CUP79110.1"/>
    </source>
</evidence>
<dbReference type="PROSITE" id="PS51257">
    <property type="entry name" value="PROKAR_LIPOPROTEIN"/>
    <property type="match status" value="1"/>
</dbReference>
<dbReference type="PANTHER" id="PTHR43649:SF33">
    <property type="entry name" value="POLYGALACTURONAN_RHAMNOGALACTURONAN-BINDING PROTEIN YTCQ"/>
    <property type="match status" value="1"/>
</dbReference>
<feature type="chain" id="PRO_5039506848" evidence="7">
    <location>
        <begin position="23"/>
        <end position="554"/>
    </location>
</feature>
<organism evidence="8 9">
    <name type="scientific">Fusicatenibacter saccharivorans</name>
    <dbReference type="NCBI Taxonomy" id="1150298"/>
    <lineage>
        <taxon>Bacteria</taxon>
        <taxon>Bacillati</taxon>
        <taxon>Bacillota</taxon>
        <taxon>Clostridia</taxon>
        <taxon>Lachnospirales</taxon>
        <taxon>Lachnospiraceae</taxon>
        <taxon>Fusicatenibacter</taxon>
    </lineage>
</organism>
<dbReference type="InterPro" id="IPR050490">
    <property type="entry name" value="Bact_solute-bd_prot1"/>
</dbReference>
<dbReference type="Proteomes" id="UP000095709">
    <property type="component" value="Unassembled WGS sequence"/>
</dbReference>
<sequence length="554" mass="60867">MKKRIRQAIRMGALLQSVVLLAGCGANGSTSSGSSTSASSNTSSAASSVSSDTSAADTEVSLPLVDEKTTLTLWTPMDANAASIVDSLGDTEFFQKLEEKTNVHIEFQHPAIGDEASAYNLMIAGGELPDMIKNSGPSYVYPDGLDAAVDDGYYMDLTDLIQKYAPHYMAALEKAGEEDENLKRSAYTNDGRMVGIYQIMSEQQGPYAGMYVRKDWLDDLGMDTPVTYDDWETMLTAFKDQEGATAPLTLSYTGYDVFANALNAGYGVSNTFYQENGVVKYGPIESGWKDYVEMMHRWYSEGLIDPDFMSTNAVLPDNAMVTTGKTGAFCSIYTLIAAYEGANSDPNAEYVPVPAPKVNAEDTVKLNMYYLLGPCITVSADSPNAELCVKWLDYLFSEEGALLANYGTEGDTFEYQEDGTPVFTSKVTANEDYTFAQAMAYFTMPPSRVCLQDWKRELAAVPEKDLVSYDIWAEAGTENCLPDVSAMGISSDENKEYSKIMTDVTTIVNEKTSQFITGVISMDEYDDFIAQLKQMNVDRAVEIVQTVYDRFQAR</sequence>
<dbReference type="InterPro" id="IPR006059">
    <property type="entry name" value="SBP"/>
</dbReference>
<evidence type="ECO:0000256" key="5">
    <source>
        <dbReference type="ARBA" id="ARBA00023288"/>
    </source>
</evidence>
<dbReference type="AlphaFoldDB" id="A0A174R7P9"/>
<evidence type="ECO:0000256" key="3">
    <source>
        <dbReference type="ARBA" id="ARBA00023136"/>
    </source>
</evidence>
<keyword evidence="2 7" id="KW-0732">Signal</keyword>
<evidence type="ECO:0000313" key="9">
    <source>
        <dbReference type="Proteomes" id="UP000095709"/>
    </source>
</evidence>
<gene>
    <name evidence="8" type="primary">lipO_7</name>
    <name evidence="8" type="ORF">ERS852498_02824</name>
</gene>
<evidence type="ECO:0000256" key="7">
    <source>
        <dbReference type="SAM" id="SignalP"/>
    </source>
</evidence>
<keyword evidence="4" id="KW-0564">Palmitate</keyword>